<protein>
    <submittedName>
        <fullName evidence="2">Uncharacterized protein</fullName>
    </submittedName>
</protein>
<dbReference type="AlphaFoldDB" id="A0AAN7Z911"/>
<organism evidence="2 3">
    <name type="scientific">Xylaria bambusicola</name>
    <dbReference type="NCBI Taxonomy" id="326684"/>
    <lineage>
        <taxon>Eukaryota</taxon>
        <taxon>Fungi</taxon>
        <taxon>Dikarya</taxon>
        <taxon>Ascomycota</taxon>
        <taxon>Pezizomycotina</taxon>
        <taxon>Sordariomycetes</taxon>
        <taxon>Xylariomycetidae</taxon>
        <taxon>Xylariales</taxon>
        <taxon>Xylariaceae</taxon>
        <taxon>Xylaria</taxon>
    </lineage>
</organism>
<keyword evidence="3" id="KW-1185">Reference proteome</keyword>
<reference evidence="2 3" key="1">
    <citation type="submission" date="2023-10" db="EMBL/GenBank/DDBJ databases">
        <title>Draft genome sequence of Xylaria bambusicola isolate GMP-LS, the root and basal stem rot pathogen of sugarcane in Indonesia.</title>
        <authorList>
            <person name="Selvaraj P."/>
            <person name="Muralishankar V."/>
            <person name="Muruganantham S."/>
            <person name="Sp S."/>
            <person name="Haryani S."/>
            <person name="Lau K.J.X."/>
            <person name="Naqvi N.I."/>
        </authorList>
    </citation>
    <scope>NUCLEOTIDE SEQUENCE [LARGE SCALE GENOMIC DNA]</scope>
    <source>
        <strain evidence="2">GMP-LS</strain>
    </source>
</reference>
<dbReference type="EMBL" id="JAWHQM010000011">
    <property type="protein sequence ID" value="KAK5629271.1"/>
    <property type="molecule type" value="Genomic_DNA"/>
</dbReference>
<accession>A0AAN7Z911</accession>
<comment type="caution">
    <text evidence="2">The sequence shown here is derived from an EMBL/GenBank/DDBJ whole genome shotgun (WGS) entry which is preliminary data.</text>
</comment>
<dbReference type="Proteomes" id="UP001305414">
    <property type="component" value="Unassembled WGS sequence"/>
</dbReference>
<evidence type="ECO:0000256" key="1">
    <source>
        <dbReference type="SAM" id="MobiDB-lite"/>
    </source>
</evidence>
<evidence type="ECO:0000313" key="3">
    <source>
        <dbReference type="Proteomes" id="UP001305414"/>
    </source>
</evidence>
<gene>
    <name evidence="2" type="ORF">RRF57_004986</name>
</gene>
<feature type="compositionally biased region" description="Basic and acidic residues" evidence="1">
    <location>
        <begin position="287"/>
        <end position="309"/>
    </location>
</feature>
<proteinExistence type="predicted"/>
<sequence length="649" mass="69365">MLSEINNSGILYITQTKRLSLQPEFDRKGFLLFMMMAKNIMWLGATLAFSASVTAASDSAHITTEPSLPHPSGDGIIAAITPTKSGEIGINPVSVELGSPSDYVLTDLGPNSPVVTWDGQVYHYIEGHTGYLSLETITTTVDSKTSTMTSSVKVAVQTFPAGDTGITFSQDIADALRKTADVAIEVCGLNKRSLQRRFDSTSCLIDAAVQASDVDGPLGAATDQFWELLGINPSQNAPQYLFDALAVLKSQARKSKTLAIVGLFLVGYVAKHGPLAAVHVPPEGVGEPDKGKMTCDPSKTADRDSPLCQDKDCQGDEDTQKCTTGAEKDCACLLLGVDQPLQFYERTWWDEQEAIISSVAANPDLLGKPTPSCSLNSALPAFDGKPAVTPAAWCICHDGNTRGVYATVDTPSSPCAYTSLPTTTISPMFTAATDVSVTSCRMETGTGFGTYSTPLVATYCTCNDNMRHGITTWTISGSTSVGCLTPTSTTPSATPTATPTPTCDYPKKKFTIKEDGFMPAAKKFCSDNNKEYIRDLTGGSYGNVISEYIADGASKGGQLFLYSFLDKGCKSPLFINEDDCVAAYQSIFDHCDVGAAKRQGGAASINCQWYNITSQDKCVGTDESFLHPKKCPIGWPLGYEQWPMGFIPS</sequence>
<name>A0AAN7Z911_9PEZI</name>
<feature type="region of interest" description="Disordered" evidence="1">
    <location>
        <begin position="280"/>
        <end position="309"/>
    </location>
</feature>
<evidence type="ECO:0000313" key="2">
    <source>
        <dbReference type="EMBL" id="KAK5629271.1"/>
    </source>
</evidence>